<organism evidence="1 2">
    <name type="scientific">Musa balbisiana</name>
    <name type="common">Banana</name>
    <dbReference type="NCBI Taxonomy" id="52838"/>
    <lineage>
        <taxon>Eukaryota</taxon>
        <taxon>Viridiplantae</taxon>
        <taxon>Streptophyta</taxon>
        <taxon>Embryophyta</taxon>
        <taxon>Tracheophyta</taxon>
        <taxon>Spermatophyta</taxon>
        <taxon>Magnoliopsida</taxon>
        <taxon>Liliopsida</taxon>
        <taxon>Zingiberales</taxon>
        <taxon>Musaceae</taxon>
        <taxon>Musa</taxon>
    </lineage>
</organism>
<gene>
    <name evidence="1" type="ORF">C4D60_Mb07t10940</name>
</gene>
<evidence type="ECO:0000313" key="2">
    <source>
        <dbReference type="Proteomes" id="UP000317650"/>
    </source>
</evidence>
<proteinExistence type="predicted"/>
<sequence>MSIQPSLRPSRPSNMLNLLHTSASYGCILRMPKRKFQCSIAPSSDRFGMATNSPSSVYKPLHEYRIL</sequence>
<reference evidence="1 2" key="1">
    <citation type="journal article" date="2019" name="Nat. Plants">
        <title>Genome sequencing of Musa balbisiana reveals subgenome evolution and function divergence in polyploid bananas.</title>
        <authorList>
            <person name="Yao X."/>
        </authorList>
    </citation>
    <scope>NUCLEOTIDE SEQUENCE [LARGE SCALE GENOMIC DNA]</scope>
    <source>
        <strain evidence="2">cv. DH-PKW</strain>
        <tissue evidence="1">Leaves</tissue>
    </source>
</reference>
<protein>
    <submittedName>
        <fullName evidence="1">Uncharacterized protein</fullName>
    </submittedName>
</protein>
<comment type="caution">
    <text evidence="1">The sequence shown here is derived from an EMBL/GenBank/DDBJ whole genome shotgun (WGS) entry which is preliminary data.</text>
</comment>
<accession>A0A4S8JEH6</accession>
<evidence type="ECO:0000313" key="1">
    <source>
        <dbReference type="EMBL" id="THU60278.1"/>
    </source>
</evidence>
<dbReference type="AlphaFoldDB" id="A0A4S8JEH6"/>
<name>A0A4S8JEH6_MUSBA</name>
<keyword evidence="2" id="KW-1185">Reference proteome</keyword>
<dbReference type="Proteomes" id="UP000317650">
    <property type="component" value="Chromosome 7"/>
</dbReference>
<dbReference type="EMBL" id="PYDT01000005">
    <property type="protein sequence ID" value="THU60278.1"/>
    <property type="molecule type" value="Genomic_DNA"/>
</dbReference>